<accession>A0AAV4CMY8</accession>
<dbReference type="EMBL" id="BLXT01006765">
    <property type="protein sequence ID" value="GFO33217.1"/>
    <property type="molecule type" value="Genomic_DNA"/>
</dbReference>
<gene>
    <name evidence="1" type="ORF">PoB_005972200</name>
</gene>
<sequence length="97" mass="10817">MAPALAQPQLTGCPACCICTRQRENWSGITEQTLATGRPSISRSSVCCAIPRHGAEIFRVYWNHEPWKAQESLWVNGFLTSIVLLVSYKRRLGLVQG</sequence>
<protein>
    <submittedName>
        <fullName evidence="1">Uncharacterized protein</fullName>
    </submittedName>
</protein>
<evidence type="ECO:0000313" key="1">
    <source>
        <dbReference type="EMBL" id="GFO33217.1"/>
    </source>
</evidence>
<evidence type="ECO:0000313" key="2">
    <source>
        <dbReference type="Proteomes" id="UP000735302"/>
    </source>
</evidence>
<dbReference type="AlphaFoldDB" id="A0AAV4CMY8"/>
<organism evidence="1 2">
    <name type="scientific">Plakobranchus ocellatus</name>
    <dbReference type="NCBI Taxonomy" id="259542"/>
    <lineage>
        <taxon>Eukaryota</taxon>
        <taxon>Metazoa</taxon>
        <taxon>Spiralia</taxon>
        <taxon>Lophotrochozoa</taxon>
        <taxon>Mollusca</taxon>
        <taxon>Gastropoda</taxon>
        <taxon>Heterobranchia</taxon>
        <taxon>Euthyneura</taxon>
        <taxon>Panpulmonata</taxon>
        <taxon>Sacoglossa</taxon>
        <taxon>Placobranchoidea</taxon>
        <taxon>Plakobranchidae</taxon>
        <taxon>Plakobranchus</taxon>
    </lineage>
</organism>
<comment type="caution">
    <text evidence="1">The sequence shown here is derived from an EMBL/GenBank/DDBJ whole genome shotgun (WGS) entry which is preliminary data.</text>
</comment>
<proteinExistence type="predicted"/>
<reference evidence="1 2" key="1">
    <citation type="journal article" date="2021" name="Elife">
        <title>Chloroplast acquisition without the gene transfer in kleptoplastic sea slugs, Plakobranchus ocellatus.</title>
        <authorList>
            <person name="Maeda T."/>
            <person name="Takahashi S."/>
            <person name="Yoshida T."/>
            <person name="Shimamura S."/>
            <person name="Takaki Y."/>
            <person name="Nagai Y."/>
            <person name="Toyoda A."/>
            <person name="Suzuki Y."/>
            <person name="Arimoto A."/>
            <person name="Ishii H."/>
            <person name="Satoh N."/>
            <person name="Nishiyama T."/>
            <person name="Hasebe M."/>
            <person name="Maruyama T."/>
            <person name="Minagawa J."/>
            <person name="Obokata J."/>
            <person name="Shigenobu S."/>
        </authorList>
    </citation>
    <scope>NUCLEOTIDE SEQUENCE [LARGE SCALE GENOMIC DNA]</scope>
</reference>
<dbReference type="Proteomes" id="UP000735302">
    <property type="component" value="Unassembled WGS sequence"/>
</dbReference>
<keyword evidence="2" id="KW-1185">Reference proteome</keyword>
<name>A0AAV4CMY8_9GAST</name>